<dbReference type="SUPFAM" id="SSF52540">
    <property type="entry name" value="P-loop containing nucleoside triphosphate hydrolases"/>
    <property type="match status" value="1"/>
</dbReference>
<accession>A0A3M4AG81</accession>
<comment type="caution">
    <text evidence="2">The sequence shown here is derived from an EMBL/GenBank/DDBJ whole genome shotgun (WGS) entry which is preliminary data.</text>
</comment>
<dbReference type="AlphaFoldDB" id="A0A3M4AG81"/>
<evidence type="ECO:0000259" key="1">
    <source>
        <dbReference type="Pfam" id="PF01443"/>
    </source>
</evidence>
<dbReference type="Proteomes" id="UP000281604">
    <property type="component" value="Unassembled WGS sequence"/>
</dbReference>
<dbReference type="InterPro" id="IPR027351">
    <property type="entry name" value="(+)RNA_virus_helicase_core_dom"/>
</dbReference>
<gene>
    <name evidence="2" type="ORF">ALQ30_01520</name>
</gene>
<evidence type="ECO:0000313" key="3">
    <source>
        <dbReference type="Proteomes" id="UP000281604"/>
    </source>
</evidence>
<feature type="domain" description="(+)RNA virus helicase C-terminal" evidence="1">
    <location>
        <begin position="212"/>
        <end position="474"/>
    </location>
</feature>
<dbReference type="Pfam" id="PF01443">
    <property type="entry name" value="Viral_helicase1"/>
    <property type="match status" value="1"/>
</dbReference>
<dbReference type="EMBL" id="RBQE01000301">
    <property type="protein sequence ID" value="RMP05921.1"/>
    <property type="molecule type" value="Genomic_DNA"/>
</dbReference>
<proteinExistence type="predicted"/>
<dbReference type="RefSeq" id="WP_058408013.1">
    <property type="nucleotide sequence ID" value="NZ_RBQE01000301.1"/>
</dbReference>
<name>A0A3M4AG81_9PSED</name>
<evidence type="ECO:0000313" key="2">
    <source>
        <dbReference type="EMBL" id="RMP05921.1"/>
    </source>
</evidence>
<sequence>MKHINLMSLVQASDSLAPLSFNSLLSFHDIKIKMAEITDLKNLLKALYALPCTISMLDAFYVGYKIPQIGKEFDLLRFGTNFIVNIELKSSCSEEKVRDQLIRNKYYLAGTGRQVYNFSYVSDVSALYYLQDDEVLVRVDPVELRNVISQQEINRSVVVDDLFEPSDYLVSPFNSTRRFLNNEYFLTHQQEEVKKLILQSLAVPKAARFFSVVGSAGTGKTLLIYDIAKQLINNAKKTLLIHCGYLNAGQHELNGNGWTIVPIKQYRHYNLEDYDLVIVDEAQRLMEWQFNDIVAKNNAAFGGCIFSYDKMQTLSNSEVIADLDGKISSVKGLIPHRLSEKIRTNKEIANFIKALFNNFRKVDLSSKSNIEVSYFKNLEDARFYLSGLSFSGWEVIRFTPSQYNKEHHSEYFAQPNKTSHEVIGQEFDNVAITIDRFFSYDAKGELSYKGGTYYHASKMLFQNITRARKRLNIVIIDNEQVLNRCIEVLR</sequence>
<protein>
    <submittedName>
        <fullName evidence="2">Phoh-like protein</fullName>
    </submittedName>
</protein>
<dbReference type="Gene3D" id="3.40.50.300">
    <property type="entry name" value="P-loop containing nucleotide triphosphate hydrolases"/>
    <property type="match status" value="1"/>
</dbReference>
<dbReference type="GO" id="GO:0005524">
    <property type="term" value="F:ATP binding"/>
    <property type="evidence" value="ECO:0007669"/>
    <property type="project" value="InterPro"/>
</dbReference>
<reference evidence="2 3" key="1">
    <citation type="submission" date="2018-08" db="EMBL/GenBank/DDBJ databases">
        <title>Recombination of ecologically and evolutionarily significant loci maintains genetic cohesion in the Pseudomonas syringae species complex.</title>
        <authorList>
            <person name="Dillon M."/>
            <person name="Thakur S."/>
            <person name="Almeida R.N.D."/>
            <person name="Weir B.S."/>
            <person name="Guttman D.S."/>
        </authorList>
    </citation>
    <scope>NUCLEOTIDE SEQUENCE [LARGE SCALE GENOMIC DNA]</scope>
    <source>
        <strain evidence="2 3">ICMP 3706</strain>
    </source>
</reference>
<organism evidence="2 3">
    <name type="scientific">Pseudomonas syringae pv. persicae</name>
    <dbReference type="NCBI Taxonomy" id="237306"/>
    <lineage>
        <taxon>Bacteria</taxon>
        <taxon>Pseudomonadati</taxon>
        <taxon>Pseudomonadota</taxon>
        <taxon>Gammaproteobacteria</taxon>
        <taxon>Pseudomonadales</taxon>
        <taxon>Pseudomonadaceae</taxon>
        <taxon>Pseudomonas</taxon>
    </lineage>
</organism>
<dbReference type="InterPro" id="IPR027417">
    <property type="entry name" value="P-loop_NTPase"/>
</dbReference>